<dbReference type="WBParaSite" id="Pan_g8045.t1">
    <property type="protein sequence ID" value="Pan_g8045.t1"/>
    <property type="gene ID" value="Pan_g8045"/>
</dbReference>
<evidence type="ECO:0000256" key="2">
    <source>
        <dbReference type="ARBA" id="ARBA00022692"/>
    </source>
</evidence>
<sequence>MLLAGLTLIGLCLWIRLDSRFEKEIRTDLEQRQSSVEAMRDTKHVIVTSILVCFWVLIGFGIAGAVLGLLGMCGACTRSRAINGLFMTALITMVLLELAIGIFIIVYRGHIRDEINQYIMLAYGNSTGDAQAIEARFNCCGDNTNGAYNALCSQTSSQLPTCTAAVWDTLDFRLMIAGIVLVVIIVIQVINILMSCCVIVNSRYLTLHEET</sequence>
<evidence type="ECO:0000256" key="3">
    <source>
        <dbReference type="ARBA" id="ARBA00022989"/>
    </source>
</evidence>
<keyword evidence="4 5" id="KW-0472">Membrane</keyword>
<reference evidence="7" key="2">
    <citation type="submission" date="2020-10" db="UniProtKB">
        <authorList>
            <consortium name="WormBaseParasite"/>
        </authorList>
    </citation>
    <scope>IDENTIFICATION</scope>
</reference>
<evidence type="ECO:0000256" key="1">
    <source>
        <dbReference type="ARBA" id="ARBA00004141"/>
    </source>
</evidence>
<dbReference type="InterPro" id="IPR018499">
    <property type="entry name" value="Tetraspanin/Peripherin"/>
</dbReference>
<evidence type="ECO:0000313" key="7">
    <source>
        <dbReference type="WBParaSite" id="Pan_g8045.t1"/>
    </source>
</evidence>
<evidence type="ECO:0000256" key="4">
    <source>
        <dbReference type="ARBA" id="ARBA00023136"/>
    </source>
</evidence>
<dbReference type="Pfam" id="PF00335">
    <property type="entry name" value="Tetraspanin"/>
    <property type="match status" value="1"/>
</dbReference>
<dbReference type="PANTHER" id="PTHR19282:SF378">
    <property type="entry name" value="TETRASPANIN"/>
    <property type="match status" value="1"/>
</dbReference>
<dbReference type="GO" id="GO:0005886">
    <property type="term" value="C:plasma membrane"/>
    <property type="evidence" value="ECO:0007669"/>
    <property type="project" value="TreeGrafter"/>
</dbReference>
<keyword evidence="3 5" id="KW-1133">Transmembrane helix</keyword>
<keyword evidence="2 5" id="KW-0812">Transmembrane</keyword>
<dbReference type="AlphaFoldDB" id="A0A7E4W9Z0"/>
<dbReference type="Proteomes" id="UP000492821">
    <property type="component" value="Unassembled WGS sequence"/>
</dbReference>
<dbReference type="PRINTS" id="PR00259">
    <property type="entry name" value="TMFOUR"/>
</dbReference>
<name>A0A7E4W9Z0_PANRE</name>
<feature type="transmembrane region" description="Helical" evidence="5">
    <location>
        <begin position="82"/>
        <end position="107"/>
    </location>
</feature>
<protein>
    <submittedName>
        <fullName evidence="7">Tetraspanin</fullName>
    </submittedName>
</protein>
<evidence type="ECO:0000256" key="5">
    <source>
        <dbReference type="SAM" id="Phobius"/>
    </source>
</evidence>
<organism evidence="6 7">
    <name type="scientific">Panagrellus redivivus</name>
    <name type="common">Microworm</name>
    <dbReference type="NCBI Taxonomy" id="6233"/>
    <lineage>
        <taxon>Eukaryota</taxon>
        <taxon>Metazoa</taxon>
        <taxon>Ecdysozoa</taxon>
        <taxon>Nematoda</taxon>
        <taxon>Chromadorea</taxon>
        <taxon>Rhabditida</taxon>
        <taxon>Tylenchina</taxon>
        <taxon>Panagrolaimomorpha</taxon>
        <taxon>Panagrolaimoidea</taxon>
        <taxon>Panagrolaimidae</taxon>
        <taxon>Panagrellus</taxon>
    </lineage>
</organism>
<comment type="subcellular location">
    <subcellularLocation>
        <location evidence="1">Membrane</location>
        <topology evidence="1">Multi-pass membrane protein</topology>
    </subcellularLocation>
</comment>
<accession>A0A7E4W9Z0</accession>
<dbReference type="PANTHER" id="PTHR19282">
    <property type="entry name" value="TETRASPANIN"/>
    <property type="match status" value="1"/>
</dbReference>
<feature type="transmembrane region" description="Helical" evidence="5">
    <location>
        <begin position="174"/>
        <end position="200"/>
    </location>
</feature>
<evidence type="ECO:0000313" key="6">
    <source>
        <dbReference type="Proteomes" id="UP000492821"/>
    </source>
</evidence>
<keyword evidence="6" id="KW-1185">Reference proteome</keyword>
<feature type="transmembrane region" description="Helical" evidence="5">
    <location>
        <begin position="44"/>
        <end position="70"/>
    </location>
</feature>
<reference evidence="6" key="1">
    <citation type="journal article" date="2013" name="Genetics">
        <title>The draft genome and transcriptome of Panagrellus redivivus are shaped by the harsh demands of a free-living lifestyle.</title>
        <authorList>
            <person name="Srinivasan J."/>
            <person name="Dillman A.R."/>
            <person name="Macchietto M.G."/>
            <person name="Heikkinen L."/>
            <person name="Lakso M."/>
            <person name="Fracchia K.M."/>
            <person name="Antoshechkin I."/>
            <person name="Mortazavi A."/>
            <person name="Wong G."/>
            <person name="Sternberg P.W."/>
        </authorList>
    </citation>
    <scope>NUCLEOTIDE SEQUENCE [LARGE SCALE GENOMIC DNA]</scope>
    <source>
        <strain evidence="6">MT8872</strain>
    </source>
</reference>
<proteinExistence type="predicted"/>